<feature type="transmembrane region" description="Helical" evidence="7">
    <location>
        <begin position="42"/>
        <end position="60"/>
    </location>
</feature>
<evidence type="ECO:0000313" key="8">
    <source>
        <dbReference type="EMBL" id="KAA8495988.1"/>
    </source>
</evidence>
<feature type="transmembrane region" description="Helical" evidence="7">
    <location>
        <begin position="203"/>
        <end position="220"/>
    </location>
</feature>
<evidence type="ECO:0000256" key="5">
    <source>
        <dbReference type="ARBA" id="ARBA00023136"/>
    </source>
</evidence>
<feature type="transmembrane region" description="Helical" evidence="7">
    <location>
        <begin position="329"/>
        <end position="348"/>
    </location>
</feature>
<evidence type="ECO:0000256" key="4">
    <source>
        <dbReference type="ARBA" id="ARBA00022989"/>
    </source>
</evidence>
<evidence type="ECO:0000256" key="7">
    <source>
        <dbReference type="SAM" id="Phobius"/>
    </source>
</evidence>
<dbReference type="EMBL" id="VRMN01000003">
    <property type="protein sequence ID" value="KAA8495988.1"/>
    <property type="molecule type" value="Genomic_DNA"/>
</dbReference>
<keyword evidence="2" id="KW-0813">Transport</keyword>
<dbReference type="OrthoDB" id="1601at2759"/>
<feature type="transmembrane region" description="Helical" evidence="7">
    <location>
        <begin position="172"/>
        <end position="191"/>
    </location>
</feature>
<evidence type="ECO:0000256" key="1">
    <source>
        <dbReference type="ARBA" id="ARBA00004141"/>
    </source>
</evidence>
<evidence type="ECO:0000256" key="3">
    <source>
        <dbReference type="ARBA" id="ARBA00022692"/>
    </source>
</evidence>
<dbReference type="PANTHER" id="PTHR10778:SF13">
    <property type="entry name" value="ADENOSINE 3'-PHOSPHO 5'-PHOSPHOSULFATE TRANSPORTER 1"/>
    <property type="match status" value="1"/>
</dbReference>
<sequence>MGDPSVKEAAGDVMPKVADDESKPAEVVAEPTGIWALLPSPAQLAMTFGIIGSLMVYGVLQEKIMTKPYGVDSEGNGGEMFKNSFFLVLNNRFAAGFVAAMILIAQKEYSQLKNTAPLYKYFMVSVSNVVATTCQYEALKHVTFPTQTLFKCGKMVPVMIWGTFISAKKYTIVDYAVAVCVALGCTAFTLTGNIVAKKGAANSSLYGMALMAGYLGFDGFTSTFQEKLFASYEMTMYNQMLYVNGCSAVMSIVFSALSGQIMSTLAFLTKHPQVLYDALILSFSAVSGQFCISYTIKNFGALLYATIMTIRQLLSVIVSNLLFRHSLTPWQWVATIGVFGSLLFKSWFSKRFK</sequence>
<evidence type="ECO:0000313" key="9">
    <source>
        <dbReference type="Proteomes" id="UP000324585"/>
    </source>
</evidence>
<dbReference type="Proteomes" id="UP000324585">
    <property type="component" value="Unassembled WGS sequence"/>
</dbReference>
<dbReference type="GO" id="GO:0005789">
    <property type="term" value="C:endoplasmic reticulum membrane"/>
    <property type="evidence" value="ECO:0007669"/>
    <property type="project" value="TreeGrafter"/>
</dbReference>
<feature type="region of interest" description="Disordered" evidence="6">
    <location>
        <begin position="1"/>
        <end position="23"/>
    </location>
</feature>
<protein>
    <submittedName>
        <fullName evidence="8">Adenosine 3'-phospho 5'-phosphosulfate transporter 1</fullName>
    </submittedName>
</protein>
<organism evidence="8 9">
    <name type="scientific">Porphyridium purpureum</name>
    <name type="common">Red alga</name>
    <name type="synonym">Porphyridium cruentum</name>
    <dbReference type="NCBI Taxonomy" id="35688"/>
    <lineage>
        <taxon>Eukaryota</taxon>
        <taxon>Rhodophyta</taxon>
        <taxon>Bangiophyceae</taxon>
        <taxon>Porphyridiales</taxon>
        <taxon>Porphyridiaceae</taxon>
        <taxon>Porphyridium</taxon>
    </lineage>
</organism>
<feature type="transmembrane region" description="Helical" evidence="7">
    <location>
        <begin position="301"/>
        <end position="323"/>
    </location>
</feature>
<dbReference type="GO" id="GO:0046964">
    <property type="term" value="F:3'-phosphoadenosine 5'-phosphosulfate transmembrane transporter activity"/>
    <property type="evidence" value="ECO:0007669"/>
    <property type="project" value="TreeGrafter"/>
</dbReference>
<keyword evidence="5 7" id="KW-0472">Membrane</keyword>
<keyword evidence="9" id="KW-1185">Reference proteome</keyword>
<feature type="transmembrane region" description="Helical" evidence="7">
    <location>
        <begin position="241"/>
        <end position="268"/>
    </location>
</feature>
<proteinExistence type="predicted"/>
<dbReference type="Pfam" id="PF08449">
    <property type="entry name" value="UAA"/>
    <property type="match status" value="1"/>
</dbReference>
<feature type="compositionally biased region" description="Basic and acidic residues" evidence="6">
    <location>
        <begin position="1"/>
        <end position="10"/>
    </location>
</feature>
<accession>A0A5J4YXY6</accession>
<keyword evidence="3 7" id="KW-0812">Transmembrane</keyword>
<evidence type="ECO:0000256" key="2">
    <source>
        <dbReference type="ARBA" id="ARBA00022448"/>
    </source>
</evidence>
<dbReference type="AlphaFoldDB" id="A0A5J4YXY6"/>
<dbReference type="GO" id="GO:0000139">
    <property type="term" value="C:Golgi membrane"/>
    <property type="evidence" value="ECO:0007669"/>
    <property type="project" value="TreeGrafter"/>
</dbReference>
<reference evidence="9" key="1">
    <citation type="journal article" date="2019" name="Nat. Commun.">
        <title>Expansion of phycobilisome linker gene families in mesophilic red algae.</title>
        <authorList>
            <person name="Lee J."/>
            <person name="Kim D."/>
            <person name="Bhattacharya D."/>
            <person name="Yoon H.S."/>
        </authorList>
    </citation>
    <scope>NUCLEOTIDE SEQUENCE [LARGE SCALE GENOMIC DNA]</scope>
    <source>
        <strain evidence="9">CCMP 1328</strain>
    </source>
</reference>
<comment type="caution">
    <text evidence="8">The sequence shown here is derived from an EMBL/GenBank/DDBJ whole genome shotgun (WGS) entry which is preliminary data.</text>
</comment>
<dbReference type="OMA" id="KIMTQHY"/>
<dbReference type="InterPro" id="IPR037185">
    <property type="entry name" value="EmrE-like"/>
</dbReference>
<dbReference type="InterPro" id="IPR013657">
    <property type="entry name" value="SCL35B1-4/HUT1"/>
</dbReference>
<dbReference type="PANTHER" id="PTHR10778">
    <property type="entry name" value="SOLUTE CARRIER FAMILY 35 MEMBER B"/>
    <property type="match status" value="1"/>
</dbReference>
<name>A0A5J4YXY6_PORPP</name>
<feature type="transmembrane region" description="Helical" evidence="7">
    <location>
        <begin position="274"/>
        <end position="294"/>
    </location>
</feature>
<dbReference type="SUPFAM" id="SSF103481">
    <property type="entry name" value="Multidrug resistance efflux transporter EmrE"/>
    <property type="match status" value="1"/>
</dbReference>
<evidence type="ECO:0000256" key="6">
    <source>
        <dbReference type="SAM" id="MobiDB-lite"/>
    </source>
</evidence>
<gene>
    <name evidence="8" type="ORF">FVE85_2143</name>
</gene>
<keyword evidence="4 7" id="KW-1133">Transmembrane helix</keyword>
<comment type="subcellular location">
    <subcellularLocation>
        <location evidence="1">Membrane</location>
        <topology evidence="1">Multi-pass membrane protein</topology>
    </subcellularLocation>
</comment>